<dbReference type="Gene3D" id="3.40.50.300">
    <property type="entry name" value="P-loop containing nucleotide triphosphate hydrolases"/>
    <property type="match status" value="1"/>
</dbReference>
<reference evidence="5 6" key="1">
    <citation type="submission" date="2024-10" db="EMBL/GenBank/DDBJ databases">
        <title>The Natural Products Discovery Center: Release of the First 8490 Sequenced Strains for Exploring Actinobacteria Biosynthetic Diversity.</title>
        <authorList>
            <person name="Kalkreuter E."/>
            <person name="Kautsar S.A."/>
            <person name="Yang D."/>
            <person name="Bader C.D."/>
            <person name="Teijaro C.N."/>
            <person name="Fluegel L."/>
            <person name="Davis C.M."/>
            <person name="Simpson J.R."/>
            <person name="Lauterbach L."/>
            <person name="Steele A.D."/>
            <person name="Gui C."/>
            <person name="Meng S."/>
            <person name="Li G."/>
            <person name="Viehrig K."/>
            <person name="Ye F."/>
            <person name="Su P."/>
            <person name="Kiefer A.F."/>
            <person name="Nichols A."/>
            <person name="Cepeda A.J."/>
            <person name="Yan W."/>
            <person name="Fan B."/>
            <person name="Jiang Y."/>
            <person name="Adhikari A."/>
            <person name="Zheng C.-J."/>
            <person name="Schuster L."/>
            <person name="Cowan T.M."/>
            <person name="Smanski M.J."/>
            <person name="Chevrette M.G."/>
            <person name="De Carvalho L.P.S."/>
            <person name="Shen B."/>
        </authorList>
    </citation>
    <scope>NUCLEOTIDE SEQUENCE [LARGE SCALE GENOMIC DNA]</scope>
    <source>
        <strain evidence="5 6">NPDC000087</strain>
    </source>
</reference>
<dbReference type="Proteomes" id="UP001602245">
    <property type="component" value="Unassembled WGS sequence"/>
</dbReference>
<comment type="subcellular location">
    <subcellularLocation>
        <location evidence="1">Membrane</location>
        <topology evidence="1">Single-pass membrane protein</topology>
    </subcellularLocation>
</comment>
<dbReference type="InterPro" id="IPR027417">
    <property type="entry name" value="P-loop_NTPase"/>
</dbReference>
<dbReference type="Gene3D" id="3.30.70.270">
    <property type="match status" value="1"/>
</dbReference>
<dbReference type="RefSeq" id="WP_063713650.1">
    <property type="nucleotide sequence ID" value="NZ_JBIAZU010000004.1"/>
</dbReference>
<dbReference type="InterPro" id="IPR029016">
    <property type="entry name" value="GAF-like_dom_sf"/>
</dbReference>
<dbReference type="Gene3D" id="1.10.510.10">
    <property type="entry name" value="Transferase(Phosphotransferase) domain 1"/>
    <property type="match status" value="1"/>
</dbReference>
<gene>
    <name evidence="5" type="ORF">ACFY35_25310</name>
</gene>
<dbReference type="InterPro" id="IPR029787">
    <property type="entry name" value="Nucleotide_cyclase"/>
</dbReference>
<sequence length="1603" mass="173349">MPDADVEVLYETARTRIARVGGSSEHPSLIRKELRGADAAERCRREHDILRRLAGVEGVSRLAELPSADTHLLLVDEGNRTLAERLSGGRPPADEILEIAVRLARIIAAVHACGVVHKDINPANVLLTADGPVLIDFELATTAAEERPGFIHQNQVVGTLAYLAPEQTGRTGRAVDRRSDLYAFGATLYEMATGRPPFTSTDPLQLLHEHLARRPEPVTALNPDVPPALAKIIDRLLEKEPDRRYQSADGCAYDLAHAGDESLELGAFDFPQRLLPPSRPVGRDTEIAQLRHAFDEALAGRVRGLLVSGPSGVGKTVLINELRQVVTAAGGWFVTGKFDQYRQDPSSDAVAGAYRALVRLLLGESEADLARLRGTLVPALGTNAGLVAGVIPELGALLDVAPEQPKGDQAEIQGRLFQGVLALTRVAVSPTRPLVMVVDDLQWAAATPIAFLEMLLTDEHLPGLLLIGAYREEEVDAAHPLAAVLSRWQRLEPAPTEMHLENLPPDDLSVLLAETLRMPAERAADLAAAIAPRTAGNPFDTVELINGLRLDGVLAPSDDGWRWDTRAVRNWVGDRDIGDLLIGRLARLPRRSRRLLTVMAALGGQTGPELLAIALGVPAHQVTELLAPALEDGLVVLDAEGADRDVRFRHDRVQQAAYRLIPARGRRLFHLVLARRLTGHREHASVAAQQYLPAAGLLADPAERRNVAELLRATAAALRMINYPVAEQYLTAAIPLCTDADPDLLNRLLIDRHRALYSLGRLPEADVLYAGLAGRLDPVALAEPAGVQIESLTVRGRATDALELGMGLLRRLGVSVPDADDLRRRIRARLTELADWAARLSDEAGRPDASRPETVAACHLIARMMPPAFFSDQPVMVWLISAARQIWTEHGPAAALVVPLAHSGIAAIRFRDDYRTGYHVLRHLEAVGEARGWDSEGAIAGFLASVSAVHWSEPVERSVDLARRAHERLVHGGDLAFACFTSHTTVPALFDCAPTLPAFQAELARATAFTAKVANDQNAAIMAEFAALHRALVDGPSPAADGPSSAADGPSPAADGDEPAGNPMAAAYRHVTRALAALLFGEVAEQASDIAATLPFIAGNYFTATAELVRGLALLAEKQLDEADTIREWLGARAEDSPANFRAMALLLDAERAWTAGDPAAAALFDAALREVARRRRPWLHAYVAERAARFHLEIGMEYVGHWLMRDAQDHWRDWGATAKVRAQEREFPFLRERRGPAHAASIGASATFASEAVDLMAVVKASRALSSETNLDHLRHRVVEILTALTGATTVHLLTRDDRDGDWTDGRTAITADRVPLTIVRYAERTREPLVLDNAVDDPRFAQDPYFDGQDLCAALAVTVQSQGRPRAMLLLENRLWRGTFTEDRLDAVRIIAGQLMVSMENAALYASLEQKVAERTEQLRLANSRLEILSDTDPLTGIPNRRKLDAELGTAWQAAAGRAEPLAVAMIDIDHFKLYNDRLGHAAGDNCLRLTAQTIVAAVRQDGFVARYGGEEFTVVMPGAGPDRATEIAERIQRAVHALGQPHPAASSGVVTVSVGVSCEVPSATRTAGDLTADADSGLYRAKDLGRNQVQLGGAGLLPLG</sequence>
<dbReference type="InterPro" id="IPR003018">
    <property type="entry name" value="GAF"/>
</dbReference>
<dbReference type="EC" id="2.7.7.65" evidence="5"/>
<dbReference type="SUPFAM" id="SSF55781">
    <property type="entry name" value="GAF domain-like"/>
    <property type="match status" value="1"/>
</dbReference>
<dbReference type="SMART" id="SM00220">
    <property type="entry name" value="S_TKc"/>
    <property type="match status" value="1"/>
</dbReference>
<dbReference type="InterPro" id="IPR053159">
    <property type="entry name" value="Hybrid_Histidine_Kinase"/>
</dbReference>
<dbReference type="Pfam" id="PF13191">
    <property type="entry name" value="AAA_16"/>
    <property type="match status" value="1"/>
</dbReference>
<dbReference type="CDD" id="cd01949">
    <property type="entry name" value="GGDEF"/>
    <property type="match status" value="1"/>
</dbReference>
<evidence type="ECO:0000313" key="5">
    <source>
        <dbReference type="EMBL" id="MFF5292775.1"/>
    </source>
</evidence>
<evidence type="ECO:0000256" key="2">
    <source>
        <dbReference type="SAM" id="MobiDB-lite"/>
    </source>
</evidence>
<feature type="region of interest" description="Disordered" evidence="2">
    <location>
        <begin position="1037"/>
        <end position="1063"/>
    </location>
</feature>
<dbReference type="SMART" id="SM00065">
    <property type="entry name" value="GAF"/>
    <property type="match status" value="1"/>
</dbReference>
<dbReference type="Gene3D" id="3.30.450.40">
    <property type="match status" value="1"/>
</dbReference>
<comment type="caution">
    <text evidence="5">The sequence shown here is derived from an EMBL/GenBank/DDBJ whole genome shotgun (WGS) entry which is preliminary data.</text>
</comment>
<dbReference type="PANTHER" id="PTHR43642">
    <property type="entry name" value="HYBRID SIGNAL TRANSDUCTION HISTIDINE KINASE G"/>
    <property type="match status" value="1"/>
</dbReference>
<evidence type="ECO:0000313" key="6">
    <source>
        <dbReference type="Proteomes" id="UP001602245"/>
    </source>
</evidence>
<dbReference type="GO" id="GO:0052621">
    <property type="term" value="F:diguanylate cyclase activity"/>
    <property type="evidence" value="ECO:0007669"/>
    <property type="project" value="UniProtKB-EC"/>
</dbReference>
<dbReference type="EMBL" id="JBIAZU010000004">
    <property type="protein sequence ID" value="MFF5292775.1"/>
    <property type="molecule type" value="Genomic_DNA"/>
</dbReference>
<organism evidence="5 6">
    <name type="scientific">Paractinoplanes globisporus</name>
    <dbReference type="NCBI Taxonomy" id="113565"/>
    <lineage>
        <taxon>Bacteria</taxon>
        <taxon>Bacillati</taxon>
        <taxon>Actinomycetota</taxon>
        <taxon>Actinomycetes</taxon>
        <taxon>Micromonosporales</taxon>
        <taxon>Micromonosporaceae</taxon>
        <taxon>Paractinoplanes</taxon>
    </lineage>
</organism>
<dbReference type="Pfam" id="PF00069">
    <property type="entry name" value="Pkinase"/>
    <property type="match status" value="1"/>
</dbReference>
<dbReference type="InterPro" id="IPR011009">
    <property type="entry name" value="Kinase-like_dom_sf"/>
</dbReference>
<dbReference type="InterPro" id="IPR000160">
    <property type="entry name" value="GGDEF_dom"/>
</dbReference>
<dbReference type="PROSITE" id="PS50011">
    <property type="entry name" value="PROTEIN_KINASE_DOM"/>
    <property type="match status" value="1"/>
</dbReference>
<dbReference type="Pfam" id="PF01590">
    <property type="entry name" value="GAF"/>
    <property type="match status" value="1"/>
</dbReference>
<protein>
    <submittedName>
        <fullName evidence="5">Diguanylate cyclase</fullName>
        <ecNumber evidence="5">2.7.7.65</ecNumber>
    </submittedName>
</protein>
<feature type="domain" description="Protein kinase" evidence="3">
    <location>
        <begin position="1"/>
        <end position="256"/>
    </location>
</feature>
<evidence type="ECO:0000259" key="3">
    <source>
        <dbReference type="PROSITE" id="PS50011"/>
    </source>
</evidence>
<dbReference type="SUPFAM" id="SSF56112">
    <property type="entry name" value="Protein kinase-like (PK-like)"/>
    <property type="match status" value="1"/>
</dbReference>
<dbReference type="InterPro" id="IPR041664">
    <property type="entry name" value="AAA_16"/>
</dbReference>
<accession>A0ABW6WHN0</accession>
<evidence type="ECO:0000259" key="4">
    <source>
        <dbReference type="PROSITE" id="PS50887"/>
    </source>
</evidence>
<keyword evidence="6" id="KW-1185">Reference proteome</keyword>
<evidence type="ECO:0000256" key="1">
    <source>
        <dbReference type="ARBA" id="ARBA00004167"/>
    </source>
</evidence>
<proteinExistence type="predicted"/>
<dbReference type="NCBIfam" id="TIGR00254">
    <property type="entry name" value="GGDEF"/>
    <property type="match status" value="1"/>
</dbReference>
<dbReference type="InterPro" id="IPR043128">
    <property type="entry name" value="Rev_trsase/Diguanyl_cyclase"/>
</dbReference>
<keyword evidence="5" id="KW-0548">Nucleotidyltransferase</keyword>
<dbReference type="PANTHER" id="PTHR43642:SF1">
    <property type="entry name" value="HYBRID SIGNAL TRANSDUCTION HISTIDINE KINASE G"/>
    <property type="match status" value="1"/>
</dbReference>
<name>A0ABW6WHN0_9ACTN</name>
<dbReference type="Pfam" id="PF00990">
    <property type="entry name" value="GGDEF"/>
    <property type="match status" value="1"/>
</dbReference>
<dbReference type="InterPro" id="IPR000719">
    <property type="entry name" value="Prot_kinase_dom"/>
</dbReference>
<dbReference type="SUPFAM" id="SSF55073">
    <property type="entry name" value="Nucleotide cyclase"/>
    <property type="match status" value="1"/>
</dbReference>
<feature type="compositionally biased region" description="Low complexity" evidence="2">
    <location>
        <begin position="1037"/>
        <end position="1054"/>
    </location>
</feature>
<feature type="domain" description="GGDEF" evidence="4">
    <location>
        <begin position="1462"/>
        <end position="1597"/>
    </location>
</feature>
<dbReference type="SMART" id="SM00267">
    <property type="entry name" value="GGDEF"/>
    <property type="match status" value="1"/>
</dbReference>
<keyword evidence="5" id="KW-0808">Transferase</keyword>
<dbReference type="CDD" id="cd14014">
    <property type="entry name" value="STKc_PknB_like"/>
    <property type="match status" value="1"/>
</dbReference>
<dbReference type="PROSITE" id="PS50887">
    <property type="entry name" value="GGDEF"/>
    <property type="match status" value="1"/>
</dbReference>
<dbReference type="SUPFAM" id="SSF52540">
    <property type="entry name" value="P-loop containing nucleoside triphosphate hydrolases"/>
    <property type="match status" value="1"/>
</dbReference>